<dbReference type="Proteomes" id="UP000887013">
    <property type="component" value="Unassembled WGS sequence"/>
</dbReference>
<feature type="non-terminal residue" evidence="1">
    <location>
        <position position="44"/>
    </location>
</feature>
<gene>
    <name evidence="1" type="ORF">NPIL_124801</name>
</gene>
<dbReference type="AlphaFoldDB" id="A0A8X6P4W7"/>
<keyword evidence="2" id="KW-1185">Reference proteome</keyword>
<evidence type="ECO:0000313" key="1">
    <source>
        <dbReference type="EMBL" id="GFT51147.1"/>
    </source>
</evidence>
<reference evidence="1" key="1">
    <citation type="submission" date="2020-08" db="EMBL/GenBank/DDBJ databases">
        <title>Multicomponent nature underlies the extraordinary mechanical properties of spider dragline silk.</title>
        <authorList>
            <person name="Kono N."/>
            <person name="Nakamura H."/>
            <person name="Mori M."/>
            <person name="Yoshida Y."/>
            <person name="Ohtoshi R."/>
            <person name="Malay A.D."/>
            <person name="Moran D.A.P."/>
            <person name="Tomita M."/>
            <person name="Numata K."/>
            <person name="Arakawa K."/>
        </authorList>
    </citation>
    <scope>NUCLEOTIDE SEQUENCE</scope>
</reference>
<evidence type="ECO:0000313" key="2">
    <source>
        <dbReference type="Proteomes" id="UP000887013"/>
    </source>
</evidence>
<name>A0A8X6P4W7_NEPPI</name>
<sequence>MLRISVDNVKAKLEIFSGEFPKDRPNKRPKEILDENFDSVKDFK</sequence>
<proteinExistence type="predicted"/>
<organism evidence="1 2">
    <name type="scientific">Nephila pilipes</name>
    <name type="common">Giant wood spider</name>
    <name type="synonym">Nephila maculata</name>
    <dbReference type="NCBI Taxonomy" id="299642"/>
    <lineage>
        <taxon>Eukaryota</taxon>
        <taxon>Metazoa</taxon>
        <taxon>Ecdysozoa</taxon>
        <taxon>Arthropoda</taxon>
        <taxon>Chelicerata</taxon>
        <taxon>Arachnida</taxon>
        <taxon>Araneae</taxon>
        <taxon>Araneomorphae</taxon>
        <taxon>Entelegynae</taxon>
        <taxon>Araneoidea</taxon>
        <taxon>Nephilidae</taxon>
        <taxon>Nephila</taxon>
    </lineage>
</organism>
<protein>
    <submittedName>
        <fullName evidence="1">Uncharacterized protein</fullName>
    </submittedName>
</protein>
<dbReference type="EMBL" id="BMAW01112133">
    <property type="protein sequence ID" value="GFT51147.1"/>
    <property type="molecule type" value="Genomic_DNA"/>
</dbReference>
<accession>A0A8X6P4W7</accession>
<comment type="caution">
    <text evidence="1">The sequence shown here is derived from an EMBL/GenBank/DDBJ whole genome shotgun (WGS) entry which is preliminary data.</text>
</comment>